<evidence type="ECO:0000313" key="7">
    <source>
        <dbReference type="Proteomes" id="UP000001683"/>
    </source>
</evidence>
<feature type="transmembrane region" description="Helical" evidence="5">
    <location>
        <begin position="31"/>
        <end position="52"/>
    </location>
</feature>
<gene>
    <name evidence="6" type="ordered locus">Nther_1010</name>
</gene>
<dbReference type="HOGENOM" id="CLU_082099_0_1_9"/>
<feature type="transmembrane region" description="Helical" evidence="5">
    <location>
        <begin position="6"/>
        <end position="24"/>
    </location>
</feature>
<feature type="transmembrane region" description="Helical" evidence="5">
    <location>
        <begin position="203"/>
        <end position="225"/>
    </location>
</feature>
<accession>B2A0N6</accession>
<dbReference type="Proteomes" id="UP000001683">
    <property type="component" value="Chromosome"/>
</dbReference>
<dbReference type="PANTHER" id="PTHR30249">
    <property type="entry name" value="PUTATIVE SEROTONIN TRANSPORTER"/>
    <property type="match status" value="1"/>
</dbReference>
<reference evidence="6 7" key="2">
    <citation type="journal article" date="2011" name="J. Bacteriol.">
        <title>Complete genome sequence of the anaerobic, halophilic alkalithermophile Natranaerobius thermophilus JW/NM-WN-LF.</title>
        <authorList>
            <person name="Zhao B."/>
            <person name="Mesbah N.M."/>
            <person name="Dalin E."/>
            <person name="Goodwin L."/>
            <person name="Nolan M."/>
            <person name="Pitluck S."/>
            <person name="Chertkov O."/>
            <person name="Brettin T.S."/>
            <person name="Han J."/>
            <person name="Larimer F.W."/>
            <person name="Land M.L."/>
            <person name="Hauser L."/>
            <person name="Kyrpides N."/>
            <person name="Wiegel J."/>
        </authorList>
    </citation>
    <scope>NUCLEOTIDE SEQUENCE [LARGE SCALE GENOMIC DNA]</scope>
    <source>
        <strain evidence="7">ATCC BAA-1301 / DSM 18059 / JW/NM-WN-LF</strain>
    </source>
</reference>
<keyword evidence="7" id="KW-1185">Reference proteome</keyword>
<dbReference type="Pfam" id="PF04172">
    <property type="entry name" value="LrgB"/>
    <property type="match status" value="1"/>
</dbReference>
<dbReference type="eggNOG" id="COG1346">
    <property type="taxonomic scope" value="Bacteria"/>
</dbReference>
<feature type="transmembrane region" description="Helical" evidence="5">
    <location>
        <begin position="90"/>
        <end position="114"/>
    </location>
</feature>
<dbReference type="EMBL" id="CP001034">
    <property type="protein sequence ID" value="ACB84594.1"/>
    <property type="molecule type" value="Genomic_DNA"/>
</dbReference>
<evidence type="ECO:0000256" key="4">
    <source>
        <dbReference type="ARBA" id="ARBA00023136"/>
    </source>
</evidence>
<feature type="transmembrane region" description="Helical" evidence="5">
    <location>
        <begin position="58"/>
        <end position="78"/>
    </location>
</feature>
<name>B2A0N6_NATTJ</name>
<dbReference type="PANTHER" id="PTHR30249:SF0">
    <property type="entry name" value="PLASTIDAL GLYCOLATE_GLYCERATE TRANSLOCATOR 1, CHLOROPLASTIC"/>
    <property type="match status" value="1"/>
</dbReference>
<dbReference type="KEGG" id="nth:Nther_1010"/>
<dbReference type="FunCoup" id="B2A0N6">
    <property type="interactions" value="25"/>
</dbReference>
<reference evidence="6 7" key="1">
    <citation type="submission" date="2008-04" db="EMBL/GenBank/DDBJ databases">
        <title>Complete sequence of chromosome of Natranaerobius thermophilus JW/NM-WN-LF.</title>
        <authorList>
            <consortium name="US DOE Joint Genome Institute"/>
            <person name="Copeland A."/>
            <person name="Lucas S."/>
            <person name="Lapidus A."/>
            <person name="Glavina del Rio T."/>
            <person name="Dalin E."/>
            <person name="Tice H."/>
            <person name="Bruce D."/>
            <person name="Goodwin L."/>
            <person name="Pitluck S."/>
            <person name="Chertkov O."/>
            <person name="Brettin T."/>
            <person name="Detter J.C."/>
            <person name="Han C."/>
            <person name="Kuske C.R."/>
            <person name="Schmutz J."/>
            <person name="Larimer F."/>
            <person name="Land M."/>
            <person name="Hauser L."/>
            <person name="Kyrpides N."/>
            <person name="Lykidis A."/>
            <person name="Mesbah N.M."/>
            <person name="Wiegel J."/>
        </authorList>
    </citation>
    <scope>NUCLEOTIDE SEQUENCE [LARGE SCALE GENOMIC DNA]</scope>
    <source>
        <strain evidence="7">ATCC BAA-1301 / DSM 18059 / JW/NM-WN-LF</strain>
    </source>
</reference>
<organism evidence="6 7">
    <name type="scientific">Natranaerobius thermophilus (strain ATCC BAA-1301 / DSM 18059 / JW/NM-WN-LF)</name>
    <dbReference type="NCBI Taxonomy" id="457570"/>
    <lineage>
        <taxon>Bacteria</taxon>
        <taxon>Bacillati</taxon>
        <taxon>Bacillota</taxon>
        <taxon>Clostridia</taxon>
        <taxon>Natranaerobiales</taxon>
        <taxon>Natranaerobiaceae</taxon>
        <taxon>Natranaerobius</taxon>
    </lineage>
</organism>
<sequence>MEFLNQPIFGVGMTIIPYMIFVLLKQRVPMVNPFIFTTTLIILLLLTLDIPYDAYEEGGRIIEFMLAPATIALGVPIYKEAQRIKDNLVPILLGNTVGSLVGLVSAGLLVFILSGNQGLMFSMMPKSATTPISVEIVANLGGMPSLGATFTVLTGVFGSLFGPELLKKCGISENESIGAAMGTSSHGIGTARVVAQSEIQGSISAFSMGMTGIITSIMAIPLYLVF</sequence>
<dbReference type="InParanoid" id="B2A0N6"/>
<keyword evidence="4 5" id="KW-0472">Membrane</keyword>
<dbReference type="GO" id="GO:0016020">
    <property type="term" value="C:membrane"/>
    <property type="evidence" value="ECO:0007669"/>
    <property type="project" value="UniProtKB-SubCell"/>
</dbReference>
<keyword evidence="2 5" id="KW-0812">Transmembrane</keyword>
<dbReference type="STRING" id="457570.Nther_1010"/>
<evidence type="ECO:0000256" key="1">
    <source>
        <dbReference type="ARBA" id="ARBA00004141"/>
    </source>
</evidence>
<dbReference type="InterPro" id="IPR007300">
    <property type="entry name" value="CidB/LrgB"/>
</dbReference>
<evidence type="ECO:0000256" key="2">
    <source>
        <dbReference type="ARBA" id="ARBA00022692"/>
    </source>
</evidence>
<evidence type="ECO:0000256" key="3">
    <source>
        <dbReference type="ARBA" id="ARBA00022989"/>
    </source>
</evidence>
<comment type="subcellular location">
    <subcellularLocation>
        <location evidence="1">Membrane</location>
        <topology evidence="1">Multi-pass membrane protein</topology>
    </subcellularLocation>
</comment>
<evidence type="ECO:0000313" key="6">
    <source>
        <dbReference type="EMBL" id="ACB84594.1"/>
    </source>
</evidence>
<proteinExistence type="predicted"/>
<evidence type="ECO:0000256" key="5">
    <source>
        <dbReference type="SAM" id="Phobius"/>
    </source>
</evidence>
<protein>
    <submittedName>
        <fullName evidence="6">LrgB family protein</fullName>
    </submittedName>
</protein>
<keyword evidence="3 5" id="KW-1133">Transmembrane helix</keyword>
<dbReference type="AlphaFoldDB" id="B2A0N6"/>
<dbReference type="RefSeq" id="WP_012447471.1">
    <property type="nucleotide sequence ID" value="NC_010718.1"/>
</dbReference>
<dbReference type="OrthoDB" id="9811701at2"/>